<accession>A0A1X7J5A6</accession>
<dbReference type="EMBL" id="FXAZ01000001">
    <property type="protein sequence ID" value="SMG22865.1"/>
    <property type="molecule type" value="Genomic_DNA"/>
</dbReference>
<dbReference type="AlphaFoldDB" id="A0A1X7J5A6"/>
<evidence type="ECO:0000256" key="1">
    <source>
        <dbReference type="SAM" id="Phobius"/>
    </source>
</evidence>
<gene>
    <name evidence="2" type="ORF">SAMN06295960_1236</name>
</gene>
<feature type="transmembrane region" description="Helical" evidence="1">
    <location>
        <begin position="100"/>
        <end position="118"/>
    </location>
</feature>
<keyword evidence="1" id="KW-0812">Transmembrane</keyword>
<evidence type="ECO:0000313" key="3">
    <source>
        <dbReference type="Proteomes" id="UP000193834"/>
    </source>
</evidence>
<dbReference type="OrthoDB" id="2971688at2"/>
<proteinExistence type="predicted"/>
<feature type="transmembrane region" description="Helical" evidence="1">
    <location>
        <begin position="72"/>
        <end position="88"/>
    </location>
</feature>
<keyword evidence="1" id="KW-1133">Transmembrane helix</keyword>
<dbReference type="RefSeq" id="WP_085493402.1">
    <property type="nucleotide sequence ID" value="NZ_FXAZ01000001.1"/>
</dbReference>
<protein>
    <submittedName>
        <fullName evidence="2">Uncharacterized protein</fullName>
    </submittedName>
</protein>
<keyword evidence="1" id="KW-0472">Membrane</keyword>
<reference evidence="2 3" key="1">
    <citation type="submission" date="2017-04" db="EMBL/GenBank/DDBJ databases">
        <authorList>
            <person name="Afonso C.L."/>
            <person name="Miller P.J."/>
            <person name="Scott M.A."/>
            <person name="Spackman E."/>
            <person name="Goraichik I."/>
            <person name="Dimitrov K.M."/>
            <person name="Suarez D.L."/>
            <person name="Swayne D.E."/>
        </authorList>
    </citation>
    <scope>NUCLEOTIDE SEQUENCE [LARGE SCALE GENOMIC DNA]</scope>
    <source>
        <strain evidence="2 3">11</strain>
    </source>
</reference>
<feature type="transmembrane region" description="Helical" evidence="1">
    <location>
        <begin position="38"/>
        <end position="60"/>
    </location>
</feature>
<feature type="transmembrane region" description="Helical" evidence="1">
    <location>
        <begin position="7"/>
        <end position="26"/>
    </location>
</feature>
<dbReference type="STRING" id="1852522.SAMN06295960_1236"/>
<dbReference type="Proteomes" id="UP000193834">
    <property type="component" value="Unassembled WGS sequence"/>
</dbReference>
<evidence type="ECO:0000313" key="2">
    <source>
        <dbReference type="EMBL" id="SMG22865.1"/>
    </source>
</evidence>
<keyword evidence="3" id="KW-1185">Reference proteome</keyword>
<name>A0A1X7J5A6_9BACL</name>
<organism evidence="2 3">
    <name type="scientific">Paenibacillus aquistagni</name>
    <dbReference type="NCBI Taxonomy" id="1852522"/>
    <lineage>
        <taxon>Bacteria</taxon>
        <taxon>Bacillati</taxon>
        <taxon>Bacillota</taxon>
        <taxon>Bacilli</taxon>
        <taxon>Bacillales</taxon>
        <taxon>Paenibacillaceae</taxon>
        <taxon>Paenibacillus</taxon>
    </lineage>
</organism>
<sequence>MKKFYAEALVVSVFIGIFIRVLALLLTGQSLLTSIEDYFFSAVIAMISCTLTFGVHVKVLTNNQYSFITKHMISSMVIIAIYVIGNLYAGGTDVIFQWEFYGYAIAVVLVSLPLIHYFNKRIMRFNEFLHLKKSRHASE</sequence>